<gene>
    <name evidence="2" type="ORF">V6N11_020720</name>
</gene>
<proteinExistence type="predicted"/>
<comment type="caution">
    <text evidence="2">The sequence shown here is derived from an EMBL/GenBank/DDBJ whole genome shotgun (WGS) entry which is preliminary data.</text>
</comment>
<evidence type="ECO:0000313" key="3">
    <source>
        <dbReference type="Proteomes" id="UP001396334"/>
    </source>
</evidence>
<accession>A0ABR2Q978</accession>
<reference evidence="2 3" key="1">
    <citation type="journal article" date="2024" name="G3 (Bethesda)">
        <title>Genome assembly of Hibiscus sabdariffa L. provides insights into metabolisms of medicinal natural products.</title>
        <authorList>
            <person name="Kim T."/>
        </authorList>
    </citation>
    <scope>NUCLEOTIDE SEQUENCE [LARGE SCALE GENOMIC DNA]</scope>
    <source>
        <strain evidence="2">TK-2024</strain>
        <tissue evidence="2">Old leaves</tissue>
    </source>
</reference>
<evidence type="ECO:0000313" key="2">
    <source>
        <dbReference type="EMBL" id="KAK8997236.1"/>
    </source>
</evidence>
<protein>
    <submittedName>
        <fullName evidence="2">Uncharacterized protein</fullName>
    </submittedName>
</protein>
<evidence type="ECO:0000256" key="1">
    <source>
        <dbReference type="SAM" id="MobiDB-lite"/>
    </source>
</evidence>
<dbReference type="EMBL" id="JBBPBN010000043">
    <property type="protein sequence ID" value="KAK8997236.1"/>
    <property type="molecule type" value="Genomic_DNA"/>
</dbReference>
<name>A0ABR2Q978_9ROSI</name>
<sequence>MIAFFINPAKQIIFTNVIIVSVVNIRDESPNSIISFVYLMQNFCFETFAVTTNVVSEFGSNNFTLVSMKAKRNSAVLYVYFEITTYANGRNHRLDNWKYPHAAFPRRSFPSFTLAVSRPPPSRLTGFIISSSCLGCFSVEREKSNDDDNGGRQCCSWEKEKKSR</sequence>
<dbReference type="Proteomes" id="UP001396334">
    <property type="component" value="Unassembled WGS sequence"/>
</dbReference>
<keyword evidence="3" id="KW-1185">Reference proteome</keyword>
<feature type="region of interest" description="Disordered" evidence="1">
    <location>
        <begin position="142"/>
        <end position="164"/>
    </location>
</feature>
<organism evidence="2 3">
    <name type="scientific">Hibiscus sabdariffa</name>
    <name type="common">roselle</name>
    <dbReference type="NCBI Taxonomy" id="183260"/>
    <lineage>
        <taxon>Eukaryota</taxon>
        <taxon>Viridiplantae</taxon>
        <taxon>Streptophyta</taxon>
        <taxon>Embryophyta</taxon>
        <taxon>Tracheophyta</taxon>
        <taxon>Spermatophyta</taxon>
        <taxon>Magnoliopsida</taxon>
        <taxon>eudicotyledons</taxon>
        <taxon>Gunneridae</taxon>
        <taxon>Pentapetalae</taxon>
        <taxon>rosids</taxon>
        <taxon>malvids</taxon>
        <taxon>Malvales</taxon>
        <taxon>Malvaceae</taxon>
        <taxon>Malvoideae</taxon>
        <taxon>Hibiscus</taxon>
    </lineage>
</organism>